<dbReference type="Proteomes" id="UP000198733">
    <property type="component" value="Unassembled WGS sequence"/>
</dbReference>
<evidence type="ECO:0000256" key="1">
    <source>
        <dbReference type="SAM" id="MobiDB-lite"/>
    </source>
</evidence>
<accession>A0A1H9KMT2</accession>
<reference evidence="2 3" key="1">
    <citation type="submission" date="2016-10" db="EMBL/GenBank/DDBJ databases">
        <authorList>
            <person name="Varghese N."/>
            <person name="Submissions S."/>
        </authorList>
    </citation>
    <scope>NUCLEOTIDE SEQUENCE [LARGE SCALE GENOMIC DNA]</scope>
    <source>
        <strain evidence="2 3">CGMCC 1.7734</strain>
    </source>
</reference>
<evidence type="ECO:0000313" key="2">
    <source>
        <dbReference type="EMBL" id="SER00402.1"/>
    </source>
</evidence>
<protein>
    <recommendedName>
        <fullName evidence="4">DUF1617 family protein</fullName>
    </recommendedName>
</protein>
<proteinExistence type="predicted"/>
<evidence type="ECO:0008006" key="4">
    <source>
        <dbReference type="Google" id="ProtNLM"/>
    </source>
</evidence>
<sequence>MKLTVENVKLIPTINLLSELSLKGKESRHRSKIINELKGRAQEVTEQEAELIKEHSYLDDEGNPKKTDDGKGYNIKDMDAFVKDTNELYSEVFVLEGGNFTDPLKTIKQVLLNSDKEWKGQEAEIYDYLCEQLEQEDNDEA</sequence>
<dbReference type="RefSeq" id="WP_175476869.1">
    <property type="nucleotide sequence ID" value="NZ_FOEH01000009.1"/>
</dbReference>
<gene>
    <name evidence="2" type="ORF">SAMN05216232_3933</name>
</gene>
<dbReference type="EMBL" id="FOEH01000009">
    <property type="protein sequence ID" value="SER00402.1"/>
    <property type="molecule type" value="Genomic_DNA"/>
</dbReference>
<name>A0A1H9KMT2_9BACI</name>
<organism evidence="2 3">
    <name type="scientific">Virgibacillus subterraneus</name>
    <dbReference type="NCBI Taxonomy" id="621109"/>
    <lineage>
        <taxon>Bacteria</taxon>
        <taxon>Bacillati</taxon>
        <taxon>Bacillota</taxon>
        <taxon>Bacilli</taxon>
        <taxon>Bacillales</taxon>
        <taxon>Bacillaceae</taxon>
        <taxon>Virgibacillus</taxon>
    </lineage>
</organism>
<comment type="caution">
    <text evidence="2">The sequence shown here is derived from an EMBL/GenBank/DDBJ whole genome shotgun (WGS) entry which is preliminary data.</text>
</comment>
<keyword evidence="3" id="KW-1185">Reference proteome</keyword>
<evidence type="ECO:0000313" key="3">
    <source>
        <dbReference type="Proteomes" id="UP000198733"/>
    </source>
</evidence>
<feature type="region of interest" description="Disordered" evidence="1">
    <location>
        <begin position="53"/>
        <end position="74"/>
    </location>
</feature>